<feature type="domain" description="Methyltransferase type 11" evidence="4">
    <location>
        <begin position="34"/>
        <end position="126"/>
    </location>
</feature>
<protein>
    <recommendedName>
        <fullName evidence="4">Methyltransferase type 11 domain-containing protein</fullName>
    </recommendedName>
</protein>
<dbReference type="RefSeq" id="WP_229660549.1">
    <property type="nucleotide sequence ID" value="NZ_BMKQ01000001.1"/>
</dbReference>
<dbReference type="Pfam" id="PF08241">
    <property type="entry name" value="Methyltransf_11"/>
    <property type="match status" value="1"/>
</dbReference>
<dbReference type="EMBL" id="BMKQ01000001">
    <property type="protein sequence ID" value="GGF35315.1"/>
    <property type="molecule type" value="Genomic_DNA"/>
</dbReference>
<comment type="caution">
    <text evidence="5">The sequence shown here is derived from an EMBL/GenBank/DDBJ whole genome shotgun (WGS) entry which is preliminary data.</text>
</comment>
<evidence type="ECO:0000256" key="2">
    <source>
        <dbReference type="ARBA" id="ARBA00022679"/>
    </source>
</evidence>
<reference evidence="5" key="2">
    <citation type="submission" date="2020-09" db="EMBL/GenBank/DDBJ databases">
        <authorList>
            <person name="Sun Q."/>
            <person name="Zhou Y."/>
        </authorList>
    </citation>
    <scope>NUCLEOTIDE SEQUENCE</scope>
    <source>
        <strain evidence="5">CGMCC 1.16067</strain>
    </source>
</reference>
<dbReference type="GO" id="GO:0008757">
    <property type="term" value="F:S-adenosylmethionine-dependent methyltransferase activity"/>
    <property type="evidence" value="ECO:0007669"/>
    <property type="project" value="InterPro"/>
</dbReference>
<sequence length="239" mass="27172">MSVGTPQPGSSTASPLNVTYRMDRVQPYLHGRWLDFGCADGGYVAEMLQRGAESVDGVDVMEERIAEALTRDLPGATFQAFDGSRLPFEDARFDGVFMNEVLEHVADEGVALSEIARVLRPGGRLLLMSPNRWFPVEGHRLVVRGKEINSPSPLVPWLPDRMTRPVRTARNYWPRQMRRLVQRAGLHVDGVEFVWPVLEYYPWLPARGIAFYQRHFRSWDHLPGIRRFGVSTMIVATKP</sequence>
<dbReference type="AlphaFoldDB" id="A0A917BE04"/>
<proteinExistence type="predicted"/>
<dbReference type="PANTHER" id="PTHR43464:SF19">
    <property type="entry name" value="UBIQUINONE BIOSYNTHESIS O-METHYLTRANSFERASE, MITOCHONDRIAL"/>
    <property type="match status" value="1"/>
</dbReference>
<reference evidence="5" key="1">
    <citation type="journal article" date="2014" name="Int. J. Syst. Evol. Microbiol.">
        <title>Complete genome sequence of Corynebacterium casei LMG S-19264T (=DSM 44701T), isolated from a smear-ripened cheese.</title>
        <authorList>
            <consortium name="US DOE Joint Genome Institute (JGI-PGF)"/>
            <person name="Walter F."/>
            <person name="Albersmeier A."/>
            <person name="Kalinowski J."/>
            <person name="Ruckert C."/>
        </authorList>
    </citation>
    <scope>NUCLEOTIDE SEQUENCE</scope>
    <source>
        <strain evidence="5">CGMCC 1.16067</strain>
    </source>
</reference>
<accession>A0A917BE04</accession>
<dbReference type="InterPro" id="IPR029063">
    <property type="entry name" value="SAM-dependent_MTases_sf"/>
</dbReference>
<organism evidence="5 6">
    <name type="scientific">Marmoricola endophyticus</name>
    <dbReference type="NCBI Taxonomy" id="2040280"/>
    <lineage>
        <taxon>Bacteria</taxon>
        <taxon>Bacillati</taxon>
        <taxon>Actinomycetota</taxon>
        <taxon>Actinomycetes</taxon>
        <taxon>Propionibacteriales</taxon>
        <taxon>Nocardioidaceae</taxon>
        <taxon>Marmoricola</taxon>
    </lineage>
</organism>
<evidence type="ECO:0000256" key="3">
    <source>
        <dbReference type="ARBA" id="ARBA00022691"/>
    </source>
</evidence>
<keyword evidence="3" id="KW-0949">S-adenosyl-L-methionine</keyword>
<keyword evidence="1" id="KW-0489">Methyltransferase</keyword>
<dbReference type="CDD" id="cd02440">
    <property type="entry name" value="AdoMet_MTases"/>
    <property type="match status" value="1"/>
</dbReference>
<dbReference type="PANTHER" id="PTHR43464">
    <property type="entry name" value="METHYLTRANSFERASE"/>
    <property type="match status" value="1"/>
</dbReference>
<evidence type="ECO:0000313" key="6">
    <source>
        <dbReference type="Proteomes" id="UP000649179"/>
    </source>
</evidence>
<dbReference type="Gene3D" id="3.40.50.150">
    <property type="entry name" value="Vaccinia Virus protein VP39"/>
    <property type="match status" value="1"/>
</dbReference>
<name>A0A917BE04_9ACTN</name>
<keyword evidence="6" id="KW-1185">Reference proteome</keyword>
<dbReference type="Proteomes" id="UP000649179">
    <property type="component" value="Unassembled WGS sequence"/>
</dbReference>
<evidence type="ECO:0000313" key="5">
    <source>
        <dbReference type="EMBL" id="GGF35315.1"/>
    </source>
</evidence>
<dbReference type="SUPFAM" id="SSF53335">
    <property type="entry name" value="S-adenosyl-L-methionine-dependent methyltransferases"/>
    <property type="match status" value="1"/>
</dbReference>
<dbReference type="GO" id="GO:0032259">
    <property type="term" value="P:methylation"/>
    <property type="evidence" value="ECO:0007669"/>
    <property type="project" value="UniProtKB-KW"/>
</dbReference>
<dbReference type="InterPro" id="IPR013216">
    <property type="entry name" value="Methyltransf_11"/>
</dbReference>
<evidence type="ECO:0000256" key="1">
    <source>
        <dbReference type="ARBA" id="ARBA00022603"/>
    </source>
</evidence>
<keyword evidence="2" id="KW-0808">Transferase</keyword>
<evidence type="ECO:0000259" key="4">
    <source>
        <dbReference type="Pfam" id="PF08241"/>
    </source>
</evidence>
<gene>
    <name evidence="5" type="ORF">GCM10011519_05930</name>
</gene>